<protein>
    <submittedName>
        <fullName evidence="2">Uncharacterized protein</fullName>
    </submittedName>
</protein>
<feature type="region of interest" description="Disordered" evidence="1">
    <location>
        <begin position="63"/>
        <end position="98"/>
    </location>
</feature>
<evidence type="ECO:0000313" key="2">
    <source>
        <dbReference type="EMBL" id="PIG90062.1"/>
    </source>
</evidence>
<feature type="compositionally biased region" description="Basic and acidic residues" evidence="1">
    <location>
        <begin position="72"/>
        <end position="83"/>
    </location>
</feature>
<feature type="region of interest" description="Disordered" evidence="1">
    <location>
        <begin position="1"/>
        <end position="33"/>
    </location>
</feature>
<organism evidence="2 3">
    <name type="scientific">Aspergillus arachidicola</name>
    <dbReference type="NCBI Taxonomy" id="656916"/>
    <lineage>
        <taxon>Eukaryota</taxon>
        <taxon>Fungi</taxon>
        <taxon>Dikarya</taxon>
        <taxon>Ascomycota</taxon>
        <taxon>Pezizomycotina</taxon>
        <taxon>Eurotiomycetes</taxon>
        <taxon>Eurotiomycetidae</taxon>
        <taxon>Eurotiales</taxon>
        <taxon>Aspergillaceae</taxon>
        <taxon>Aspergillus</taxon>
        <taxon>Aspergillus subgen. Circumdati</taxon>
    </lineage>
</organism>
<evidence type="ECO:0000313" key="3">
    <source>
        <dbReference type="Proteomes" id="UP000231358"/>
    </source>
</evidence>
<evidence type="ECO:0000256" key="1">
    <source>
        <dbReference type="SAM" id="MobiDB-lite"/>
    </source>
</evidence>
<proteinExistence type="predicted"/>
<dbReference type="AlphaFoldDB" id="A0A2G7GB43"/>
<feature type="compositionally biased region" description="Basic and acidic residues" evidence="1">
    <location>
        <begin position="18"/>
        <end position="30"/>
    </location>
</feature>
<dbReference type="Proteomes" id="UP000231358">
    <property type="component" value="Unassembled WGS sequence"/>
</dbReference>
<reference evidence="2 3" key="1">
    <citation type="submission" date="2017-05" db="EMBL/GenBank/DDBJ databases">
        <title>Genome sequence for an aflatoxigenic pathogen of Argentinian peanut, Aspergillus arachidicola.</title>
        <authorList>
            <person name="Moore G."/>
            <person name="Beltz S.B."/>
            <person name="Mack B.M."/>
        </authorList>
    </citation>
    <scope>NUCLEOTIDE SEQUENCE [LARGE SCALE GENOMIC DNA]</scope>
    <source>
        <strain evidence="2 3">CBS 117610</strain>
    </source>
</reference>
<gene>
    <name evidence="2" type="ORF">AARAC_001950</name>
</gene>
<dbReference type="EMBL" id="NEXV01000020">
    <property type="protein sequence ID" value="PIG90062.1"/>
    <property type="molecule type" value="Genomic_DNA"/>
</dbReference>
<sequence length="98" mass="11226">MSRPSNERQNISRAPWADSKEQRGPPHRCAESAPEEGIMCVIHRQRDCLASIPVALEEARDPLGGYQNYDTYNKREEAEKRDPLGGYQNYDTYDKVKA</sequence>
<comment type="caution">
    <text evidence="2">The sequence shown here is derived from an EMBL/GenBank/DDBJ whole genome shotgun (WGS) entry which is preliminary data.</text>
</comment>
<name>A0A2G7GB43_9EURO</name>
<accession>A0A2G7GB43</accession>
<keyword evidence="3" id="KW-1185">Reference proteome</keyword>